<dbReference type="Pfam" id="PF00892">
    <property type="entry name" value="EamA"/>
    <property type="match status" value="2"/>
</dbReference>
<feature type="transmembrane region" description="Helical" evidence="7">
    <location>
        <begin position="93"/>
        <end position="114"/>
    </location>
</feature>
<feature type="transmembrane region" description="Helical" evidence="7">
    <location>
        <begin position="65"/>
        <end position="87"/>
    </location>
</feature>
<proteinExistence type="inferred from homology"/>
<dbReference type="Proteomes" id="UP000215224">
    <property type="component" value="Chromosome"/>
</dbReference>
<feature type="transmembrane region" description="Helical" evidence="7">
    <location>
        <begin position="121"/>
        <end position="138"/>
    </location>
</feature>
<organism evidence="9 10">
    <name type="scientific">Sutcliffiella cohnii</name>
    <dbReference type="NCBI Taxonomy" id="33932"/>
    <lineage>
        <taxon>Bacteria</taxon>
        <taxon>Bacillati</taxon>
        <taxon>Bacillota</taxon>
        <taxon>Bacilli</taxon>
        <taxon>Bacillales</taxon>
        <taxon>Bacillaceae</taxon>
        <taxon>Sutcliffiella</taxon>
    </lineage>
</organism>
<dbReference type="KEGG" id="bcoh:BC6307_08395"/>
<dbReference type="GO" id="GO:0005886">
    <property type="term" value="C:plasma membrane"/>
    <property type="evidence" value="ECO:0007669"/>
    <property type="project" value="UniProtKB-SubCell"/>
</dbReference>
<feature type="transmembrane region" description="Helical" evidence="7">
    <location>
        <begin position="182"/>
        <end position="200"/>
    </location>
</feature>
<reference evidence="9 10" key="1">
    <citation type="submission" date="2016-12" db="EMBL/GenBank/DDBJ databases">
        <title>The whole genome sequencing and assembly of Bacillus cohnii DSM 6307T strain.</title>
        <authorList>
            <person name="Lee Y.-J."/>
            <person name="Yi H."/>
            <person name="Bahn Y.-S."/>
            <person name="Kim J.F."/>
            <person name="Lee D.-W."/>
        </authorList>
    </citation>
    <scope>NUCLEOTIDE SEQUENCE [LARGE SCALE GENOMIC DNA]</scope>
    <source>
        <strain evidence="9 10">DSM 6307</strain>
    </source>
</reference>
<evidence type="ECO:0000256" key="2">
    <source>
        <dbReference type="ARBA" id="ARBA00007362"/>
    </source>
</evidence>
<evidence type="ECO:0000256" key="6">
    <source>
        <dbReference type="ARBA" id="ARBA00023136"/>
    </source>
</evidence>
<feature type="domain" description="EamA" evidence="8">
    <location>
        <begin position="6"/>
        <end position="137"/>
    </location>
</feature>
<evidence type="ECO:0000256" key="5">
    <source>
        <dbReference type="ARBA" id="ARBA00022989"/>
    </source>
</evidence>
<name>A0A223KPH0_9BACI</name>
<dbReference type="InterPro" id="IPR000620">
    <property type="entry name" value="EamA_dom"/>
</dbReference>
<keyword evidence="10" id="KW-1185">Reference proteome</keyword>
<keyword evidence="5 7" id="KW-1133">Transmembrane helix</keyword>
<dbReference type="PANTHER" id="PTHR42920">
    <property type="entry name" value="OS03G0707200 PROTEIN-RELATED"/>
    <property type="match status" value="1"/>
</dbReference>
<dbReference type="AlphaFoldDB" id="A0A223KPH0"/>
<gene>
    <name evidence="9" type="ORF">BC6307_08395</name>
</gene>
<evidence type="ECO:0000256" key="4">
    <source>
        <dbReference type="ARBA" id="ARBA00022692"/>
    </source>
</evidence>
<dbReference type="SUPFAM" id="SSF103481">
    <property type="entry name" value="Multidrug resistance efflux transporter EmrE"/>
    <property type="match status" value="2"/>
</dbReference>
<sequence>MASKYYGLLLLTSFLWAGNFIVSKGLVDHASAMTLTVLRWAIAVIVLFPIVWWKEKKILPSRKAILPLFLMGITGAALFNIFLFIGLENSTASNIGLLSTLNIVSIALFSFIFLNEKINPLQIGSMVISLLGVLLVMSKGNLEYLLSLQFNSGDVWMLAAVGIWGIYSVCNKWASATTSPMMAILYSGVFGLIVLVPFNTTGLTVTNINPSFIGAILYTGVISTVVCMVLWNIGVQKIGATTSGLFLNFNPIFTAMLAFFLLGEEITIVQGIGSGIVILGSFLFTYFKAKQIPAKIVIEPKLQNEQTSRSHAS</sequence>
<feature type="transmembrane region" description="Helical" evidence="7">
    <location>
        <begin position="245"/>
        <end position="262"/>
    </location>
</feature>
<keyword evidence="4 7" id="KW-0812">Transmembrane</keyword>
<feature type="transmembrane region" description="Helical" evidence="7">
    <location>
        <begin position="212"/>
        <end position="233"/>
    </location>
</feature>
<accession>A0A223KPH0</accession>
<dbReference type="EMBL" id="CP018866">
    <property type="protein sequence ID" value="AST91296.1"/>
    <property type="molecule type" value="Genomic_DNA"/>
</dbReference>
<comment type="subcellular location">
    <subcellularLocation>
        <location evidence="1">Cell membrane</location>
        <topology evidence="1">Multi-pass membrane protein</topology>
    </subcellularLocation>
</comment>
<dbReference type="InterPro" id="IPR051258">
    <property type="entry name" value="Diverse_Substrate_Transporter"/>
</dbReference>
<dbReference type="STRING" id="1314751.GCA_001591425_00607"/>
<evidence type="ECO:0000256" key="3">
    <source>
        <dbReference type="ARBA" id="ARBA00022475"/>
    </source>
</evidence>
<dbReference type="InterPro" id="IPR037185">
    <property type="entry name" value="EmrE-like"/>
</dbReference>
<evidence type="ECO:0000256" key="7">
    <source>
        <dbReference type="SAM" id="Phobius"/>
    </source>
</evidence>
<dbReference type="PANTHER" id="PTHR42920:SF15">
    <property type="entry name" value="MEMBRANE PROTEIN"/>
    <property type="match status" value="1"/>
</dbReference>
<feature type="transmembrane region" description="Helical" evidence="7">
    <location>
        <begin position="150"/>
        <end position="170"/>
    </location>
</feature>
<dbReference type="RefSeq" id="WP_066411901.1">
    <property type="nucleotide sequence ID" value="NZ_CP018866.1"/>
</dbReference>
<protein>
    <submittedName>
        <fullName evidence="9">EamA family transporter</fullName>
    </submittedName>
</protein>
<feature type="transmembrane region" description="Helical" evidence="7">
    <location>
        <begin position="33"/>
        <end position="53"/>
    </location>
</feature>
<evidence type="ECO:0000256" key="1">
    <source>
        <dbReference type="ARBA" id="ARBA00004651"/>
    </source>
</evidence>
<comment type="similarity">
    <text evidence="2">Belongs to the EamA transporter family.</text>
</comment>
<evidence type="ECO:0000313" key="10">
    <source>
        <dbReference type="Proteomes" id="UP000215224"/>
    </source>
</evidence>
<keyword evidence="3" id="KW-1003">Cell membrane</keyword>
<evidence type="ECO:0000313" key="9">
    <source>
        <dbReference type="EMBL" id="AST91296.1"/>
    </source>
</evidence>
<keyword evidence="6 7" id="KW-0472">Membrane</keyword>
<feature type="transmembrane region" description="Helical" evidence="7">
    <location>
        <begin position="268"/>
        <end position="287"/>
    </location>
</feature>
<evidence type="ECO:0000259" key="8">
    <source>
        <dbReference type="Pfam" id="PF00892"/>
    </source>
</evidence>
<feature type="domain" description="EamA" evidence="8">
    <location>
        <begin position="152"/>
        <end position="285"/>
    </location>
</feature>